<reference evidence="2" key="1">
    <citation type="journal article" date="2021" name="Front. Microbiol.">
        <title>Comprehensive Comparative Genomics and Phenotyping of Methylobacterium Species.</title>
        <authorList>
            <person name="Alessa O."/>
            <person name="Ogura Y."/>
            <person name="Fujitani Y."/>
            <person name="Takami H."/>
            <person name="Hayashi T."/>
            <person name="Sahin N."/>
            <person name="Tani A."/>
        </authorList>
    </citation>
    <scope>NUCLEOTIDE SEQUENCE</scope>
    <source>
        <strain evidence="2">DSM 17168</strain>
    </source>
</reference>
<protein>
    <recommendedName>
        <fullName evidence="4">Ribbon-helix-helix protein CopG domain-containing protein</fullName>
    </recommendedName>
</protein>
<feature type="region of interest" description="Disordered" evidence="1">
    <location>
        <begin position="23"/>
        <end position="53"/>
    </location>
</feature>
<reference evidence="2" key="2">
    <citation type="submission" date="2021-08" db="EMBL/GenBank/DDBJ databases">
        <authorList>
            <person name="Tani A."/>
            <person name="Ola A."/>
            <person name="Ogura Y."/>
            <person name="Katsura K."/>
            <person name="Hayashi T."/>
        </authorList>
    </citation>
    <scope>NUCLEOTIDE SEQUENCE</scope>
    <source>
        <strain evidence="2">DSM 17168</strain>
    </source>
</reference>
<evidence type="ECO:0000313" key="2">
    <source>
        <dbReference type="EMBL" id="GJE02210.1"/>
    </source>
</evidence>
<gene>
    <name evidence="2" type="ORF">GMJLKIPL_4154</name>
</gene>
<feature type="compositionally biased region" description="Basic and acidic residues" evidence="1">
    <location>
        <begin position="23"/>
        <end position="52"/>
    </location>
</feature>
<dbReference type="Proteomes" id="UP001055153">
    <property type="component" value="Unassembled WGS sequence"/>
</dbReference>
<evidence type="ECO:0000256" key="1">
    <source>
        <dbReference type="SAM" id="MobiDB-lite"/>
    </source>
</evidence>
<evidence type="ECO:0008006" key="4">
    <source>
        <dbReference type="Google" id="ProtNLM"/>
    </source>
</evidence>
<evidence type="ECO:0000313" key="3">
    <source>
        <dbReference type="Proteomes" id="UP001055153"/>
    </source>
</evidence>
<comment type="caution">
    <text evidence="2">The sequence shown here is derived from an EMBL/GenBank/DDBJ whole genome shotgun (WGS) entry which is preliminary data.</text>
</comment>
<proteinExistence type="predicted"/>
<dbReference type="EMBL" id="BPQQ01000049">
    <property type="protein sequence ID" value="GJE02210.1"/>
    <property type="molecule type" value="Genomic_DNA"/>
</dbReference>
<sequence length="127" mass="13672">MGRPSIAKVAALGLVRRDAQALEAGRDRTPTRDDVIGPERDDVIASPREDAPRAAAAVAASRPARADAARREPPLPHASLYVHPRVLRALKLVALEAGVKQQDVLREAVRRHLAEKGHPFDDLTAGT</sequence>
<organism evidence="2 3">
    <name type="scientific">Methylobacterium isbiliense</name>
    <dbReference type="NCBI Taxonomy" id="315478"/>
    <lineage>
        <taxon>Bacteria</taxon>
        <taxon>Pseudomonadati</taxon>
        <taxon>Pseudomonadota</taxon>
        <taxon>Alphaproteobacteria</taxon>
        <taxon>Hyphomicrobiales</taxon>
        <taxon>Methylobacteriaceae</taxon>
        <taxon>Methylobacterium</taxon>
    </lineage>
</organism>
<keyword evidence="3" id="KW-1185">Reference proteome</keyword>
<accession>A0ABQ4SKD9</accession>
<dbReference type="RefSeq" id="WP_238237770.1">
    <property type="nucleotide sequence ID" value="NZ_BPQQ01000049.1"/>
</dbReference>
<name>A0ABQ4SKD9_9HYPH</name>